<feature type="transmembrane region" description="Helical" evidence="1">
    <location>
        <begin position="25"/>
        <end position="44"/>
    </location>
</feature>
<evidence type="ECO:0000313" key="2">
    <source>
        <dbReference type="EMBL" id="MEC3859992.1"/>
    </source>
</evidence>
<reference evidence="2 3" key="1">
    <citation type="submission" date="2024-01" db="EMBL/GenBank/DDBJ databases">
        <title>Mesobacterium rodlantinim sp. nov., isolated from shallow sea hydrothermal systems off Kueishantao Island.</title>
        <authorList>
            <person name="Su Z."/>
            <person name="Tang K."/>
        </authorList>
    </citation>
    <scope>NUCLEOTIDE SEQUENCE [LARGE SCALE GENOMIC DNA]</scope>
    <source>
        <strain evidence="2 3">TK19101</strain>
    </source>
</reference>
<proteinExistence type="predicted"/>
<keyword evidence="3" id="KW-1185">Reference proteome</keyword>
<comment type="caution">
    <text evidence="2">The sequence shown here is derived from an EMBL/GenBank/DDBJ whole genome shotgun (WGS) entry which is preliminary data.</text>
</comment>
<gene>
    <name evidence="2" type="ORF">VK792_01730</name>
</gene>
<keyword evidence="1" id="KW-0812">Transmembrane</keyword>
<dbReference type="RefSeq" id="WP_326295608.1">
    <property type="nucleotide sequence ID" value="NZ_JAYLLH010000002.1"/>
</dbReference>
<protein>
    <submittedName>
        <fullName evidence="2">Uncharacterized protein</fullName>
    </submittedName>
</protein>
<evidence type="ECO:0000313" key="3">
    <source>
        <dbReference type="Proteomes" id="UP001348149"/>
    </source>
</evidence>
<name>A0ABU6HCY6_9RHOB</name>
<dbReference type="EMBL" id="JAYLLH010000002">
    <property type="protein sequence ID" value="MEC3859992.1"/>
    <property type="molecule type" value="Genomic_DNA"/>
</dbReference>
<organism evidence="2 3">
    <name type="scientific">Mesobacterium hydrothermale</name>
    <dbReference type="NCBI Taxonomy" id="3111907"/>
    <lineage>
        <taxon>Bacteria</taxon>
        <taxon>Pseudomonadati</taxon>
        <taxon>Pseudomonadota</taxon>
        <taxon>Alphaproteobacteria</taxon>
        <taxon>Rhodobacterales</taxon>
        <taxon>Roseobacteraceae</taxon>
        <taxon>Mesobacterium</taxon>
    </lineage>
</organism>
<keyword evidence="1" id="KW-0472">Membrane</keyword>
<accession>A0ABU6HCY6</accession>
<evidence type="ECO:0000256" key="1">
    <source>
        <dbReference type="SAM" id="Phobius"/>
    </source>
</evidence>
<sequence>MLHLLLIPALSLGLAALTRSARARGVLIALALTTLALIATDAWLAHQTTTSALDILVQGAGLLLAQTGLALGTPVLLILAALTEWRARHRPAA</sequence>
<dbReference type="Proteomes" id="UP001348149">
    <property type="component" value="Unassembled WGS sequence"/>
</dbReference>
<feature type="transmembrane region" description="Helical" evidence="1">
    <location>
        <begin position="56"/>
        <end position="82"/>
    </location>
</feature>
<keyword evidence="1" id="KW-1133">Transmembrane helix</keyword>